<dbReference type="InterPro" id="IPR051761">
    <property type="entry name" value="MLP-like_ligand-binding"/>
</dbReference>
<proteinExistence type="predicted"/>
<dbReference type="InterPro" id="IPR023393">
    <property type="entry name" value="START-like_dom_sf"/>
</dbReference>
<dbReference type="Proteomes" id="UP000187203">
    <property type="component" value="Unassembled WGS sequence"/>
</dbReference>
<gene>
    <name evidence="2" type="ORF">COLO4_13127</name>
</gene>
<comment type="caution">
    <text evidence="2">The sequence shown here is derived from an EMBL/GenBank/DDBJ whole genome shotgun (WGS) entry which is preliminary data.</text>
</comment>
<organism evidence="2 3">
    <name type="scientific">Corchorus olitorius</name>
    <dbReference type="NCBI Taxonomy" id="93759"/>
    <lineage>
        <taxon>Eukaryota</taxon>
        <taxon>Viridiplantae</taxon>
        <taxon>Streptophyta</taxon>
        <taxon>Embryophyta</taxon>
        <taxon>Tracheophyta</taxon>
        <taxon>Spermatophyta</taxon>
        <taxon>Magnoliopsida</taxon>
        <taxon>eudicotyledons</taxon>
        <taxon>Gunneridae</taxon>
        <taxon>Pentapetalae</taxon>
        <taxon>rosids</taxon>
        <taxon>malvids</taxon>
        <taxon>Malvales</taxon>
        <taxon>Malvaceae</taxon>
        <taxon>Grewioideae</taxon>
        <taxon>Apeibeae</taxon>
        <taxon>Corchorus</taxon>
    </lineage>
</organism>
<dbReference type="AlphaFoldDB" id="A0A1R3JY42"/>
<dbReference type="Pfam" id="PF00407">
    <property type="entry name" value="Bet_v_1"/>
    <property type="match status" value="2"/>
</dbReference>
<evidence type="ECO:0000259" key="1">
    <source>
        <dbReference type="SMART" id="SM01037"/>
    </source>
</evidence>
<name>A0A1R3JY42_9ROSI</name>
<keyword evidence="3" id="KW-1185">Reference proteome</keyword>
<dbReference type="EMBL" id="AWUE01015076">
    <property type="protein sequence ID" value="OMO99730.1"/>
    <property type="molecule type" value="Genomic_DNA"/>
</dbReference>
<dbReference type="InterPro" id="IPR000916">
    <property type="entry name" value="Bet_v_I/MLP"/>
</dbReference>
<dbReference type="OrthoDB" id="1858121at2759"/>
<protein>
    <recommendedName>
        <fullName evidence="1">Bet v I/Major latex protein domain-containing protein</fullName>
    </recommendedName>
</protein>
<evidence type="ECO:0000313" key="2">
    <source>
        <dbReference type="EMBL" id="OMO99730.1"/>
    </source>
</evidence>
<dbReference type="GO" id="GO:0006952">
    <property type="term" value="P:defense response"/>
    <property type="evidence" value="ECO:0007669"/>
    <property type="project" value="InterPro"/>
</dbReference>
<dbReference type="SUPFAM" id="SSF55961">
    <property type="entry name" value="Bet v1-like"/>
    <property type="match status" value="2"/>
</dbReference>
<dbReference type="Gene3D" id="3.30.530.20">
    <property type="match status" value="2"/>
</dbReference>
<feature type="domain" description="Bet v I/Major latex protein" evidence="1">
    <location>
        <begin position="5"/>
        <end position="156"/>
    </location>
</feature>
<evidence type="ECO:0000313" key="3">
    <source>
        <dbReference type="Proteomes" id="UP000187203"/>
    </source>
</evidence>
<accession>A0A1R3JY42</accession>
<sequence>MASWGLPGKLETDVEIKASAKDFHDMFFSKPHHISNTCDDKIHACDLHDGEYGKVGSIVVWHYTHDGVKKVAKEVIEAVDEAKNAITFRVIEGDLMKEYKTFLLHIQASPKSDGNGCLVHWILEYEKLHDGVDHPETLLQFVADVSRDIDAHLTSAEKASSGLTSKLETDVEIKASAKDFHDMFFSKPHHISNTCDDKIHACDLHEGEYGKVGSIVVWHYTHDGVKKVAKEVIEAADEAKNAISFRVIEGDLMKEYKTFLLHIQATPKSDGNGCIVHWILEYEKLHDGVDHPETLLQFVADVSKDIDAHLCK</sequence>
<feature type="domain" description="Bet v I/Major latex protein" evidence="1">
    <location>
        <begin position="162"/>
        <end position="312"/>
    </location>
</feature>
<dbReference type="PANTHER" id="PTHR31907">
    <property type="entry name" value="MLP-LIKE PROTEIN 423"/>
    <property type="match status" value="1"/>
</dbReference>
<dbReference type="CDD" id="cd07816">
    <property type="entry name" value="Bet_v1-like"/>
    <property type="match status" value="2"/>
</dbReference>
<dbReference type="STRING" id="93759.A0A1R3JY42"/>
<reference evidence="3" key="1">
    <citation type="submission" date="2013-09" db="EMBL/GenBank/DDBJ databases">
        <title>Corchorus olitorius genome sequencing.</title>
        <authorList>
            <person name="Alam M."/>
            <person name="Haque M.S."/>
            <person name="Islam M.S."/>
            <person name="Emdad E.M."/>
            <person name="Islam M.M."/>
            <person name="Ahmed B."/>
            <person name="Halim A."/>
            <person name="Hossen Q.M.M."/>
            <person name="Hossain M.Z."/>
            <person name="Ahmed R."/>
            <person name="Khan M.M."/>
            <person name="Islam R."/>
            <person name="Rashid M.M."/>
            <person name="Khan S.A."/>
            <person name="Rahman M.S."/>
            <person name="Alam M."/>
            <person name="Yahiya A.S."/>
            <person name="Khan M.S."/>
            <person name="Azam M.S."/>
            <person name="Haque T."/>
            <person name="Lashkar M.Z.H."/>
            <person name="Akhand A.I."/>
            <person name="Morshed G."/>
            <person name="Roy S."/>
            <person name="Uddin K.S."/>
            <person name="Rabeya T."/>
            <person name="Hossain A.S."/>
            <person name="Chowdhury A."/>
            <person name="Snigdha A.R."/>
            <person name="Mortoza M.S."/>
            <person name="Matin S.A."/>
            <person name="Hoque S.M.E."/>
            <person name="Islam M.K."/>
            <person name="Roy D.K."/>
            <person name="Haider R."/>
            <person name="Moosa M.M."/>
            <person name="Elias S.M."/>
            <person name="Hasan A.M."/>
            <person name="Jahan S."/>
            <person name="Shafiuddin M."/>
            <person name="Mahmood N."/>
            <person name="Shommy N.S."/>
        </authorList>
    </citation>
    <scope>NUCLEOTIDE SEQUENCE [LARGE SCALE GENOMIC DNA]</scope>
    <source>
        <strain evidence="3">cv. O-4</strain>
    </source>
</reference>
<dbReference type="SMART" id="SM01037">
    <property type="entry name" value="Bet_v_1"/>
    <property type="match status" value="2"/>
</dbReference>